<sequence length="154" mass="16046">MFRKLAAINRRDAWTAVAVVALGSAGAFMALDYRLGELRNIGPGAFPLIVSLLVVLAGVLIALEGLAPQREEVIDDGPPPYRVLIFVTAGLLAFAVVTPMAGAVPGILACVVLASLADGSLRVWQVGALAALVAGFCALVFVVLLKLPLELVTW</sequence>
<feature type="transmembrane region" description="Helical" evidence="1">
    <location>
        <begin position="12"/>
        <end position="31"/>
    </location>
</feature>
<feature type="transmembrane region" description="Helical" evidence="1">
    <location>
        <begin position="123"/>
        <end position="145"/>
    </location>
</feature>
<dbReference type="RefSeq" id="WP_092429171.1">
    <property type="nucleotide sequence ID" value="NZ_FNCL01000013.1"/>
</dbReference>
<reference evidence="4" key="1">
    <citation type="submission" date="2016-10" db="EMBL/GenBank/DDBJ databases">
        <authorList>
            <person name="Varghese N."/>
            <person name="Submissions S."/>
        </authorList>
    </citation>
    <scope>NUCLEOTIDE SEQUENCE [LARGE SCALE GENOMIC DNA]</scope>
    <source>
        <strain evidence="4">DSM 26894</strain>
    </source>
</reference>
<dbReference type="Proteomes" id="UP000199392">
    <property type="component" value="Unassembled WGS sequence"/>
</dbReference>
<dbReference type="InterPro" id="IPR009936">
    <property type="entry name" value="DUF1468"/>
</dbReference>
<gene>
    <name evidence="3" type="ORF">SAMN04488050_11327</name>
</gene>
<keyword evidence="4" id="KW-1185">Reference proteome</keyword>
<keyword evidence="1" id="KW-0812">Transmembrane</keyword>
<keyword evidence="1" id="KW-0472">Membrane</keyword>
<organism evidence="3 4">
    <name type="scientific">Alloyangia pacifica</name>
    <dbReference type="NCBI Taxonomy" id="311180"/>
    <lineage>
        <taxon>Bacteria</taxon>
        <taxon>Pseudomonadati</taxon>
        <taxon>Pseudomonadota</taxon>
        <taxon>Alphaproteobacteria</taxon>
        <taxon>Rhodobacterales</taxon>
        <taxon>Roseobacteraceae</taxon>
        <taxon>Alloyangia</taxon>
    </lineage>
</organism>
<proteinExistence type="predicted"/>
<dbReference type="EMBL" id="FOZW01000013">
    <property type="protein sequence ID" value="SFT17636.1"/>
    <property type="molecule type" value="Genomic_DNA"/>
</dbReference>
<dbReference type="STRING" id="311180.SAMN04488050_11327"/>
<evidence type="ECO:0000256" key="1">
    <source>
        <dbReference type="SAM" id="Phobius"/>
    </source>
</evidence>
<dbReference type="Pfam" id="PF07331">
    <property type="entry name" value="TctB"/>
    <property type="match status" value="1"/>
</dbReference>
<name>A0A1I6VV80_9RHOB</name>
<feature type="transmembrane region" description="Helical" evidence="1">
    <location>
        <begin position="84"/>
        <end position="117"/>
    </location>
</feature>
<feature type="transmembrane region" description="Helical" evidence="1">
    <location>
        <begin position="43"/>
        <end position="63"/>
    </location>
</feature>
<dbReference type="AlphaFoldDB" id="A0A1I6VV80"/>
<accession>A0A1I6VV80</accession>
<protein>
    <submittedName>
        <fullName evidence="3">Tripartite tricarboxylate transporter TctB family protein</fullName>
    </submittedName>
</protein>
<evidence type="ECO:0000313" key="4">
    <source>
        <dbReference type="Proteomes" id="UP000199392"/>
    </source>
</evidence>
<feature type="domain" description="DUF1468" evidence="2">
    <location>
        <begin position="14"/>
        <end position="149"/>
    </location>
</feature>
<keyword evidence="1" id="KW-1133">Transmembrane helix</keyword>
<evidence type="ECO:0000313" key="3">
    <source>
        <dbReference type="EMBL" id="SFT17636.1"/>
    </source>
</evidence>
<evidence type="ECO:0000259" key="2">
    <source>
        <dbReference type="Pfam" id="PF07331"/>
    </source>
</evidence>
<dbReference type="OrthoDB" id="5186924at2"/>